<proteinExistence type="inferred from homology"/>
<dbReference type="GeneID" id="764239"/>
<dbReference type="Pfam" id="PF02195">
    <property type="entry name" value="ParB_N"/>
    <property type="match status" value="1"/>
</dbReference>
<accession>A0A7M7G1N1</accession>
<dbReference type="InterPro" id="IPR036086">
    <property type="entry name" value="ParB/Sulfiredoxin_sf"/>
</dbReference>
<evidence type="ECO:0000313" key="11">
    <source>
        <dbReference type="EnsemblMetazoa" id="XP_001200485"/>
    </source>
</evidence>
<keyword evidence="8" id="KW-1015">Disulfide bond</keyword>
<comment type="similarity">
    <text evidence="1">Belongs to the sulfiredoxin family.</text>
</comment>
<organism evidence="11 12">
    <name type="scientific">Strongylocentrotus purpuratus</name>
    <name type="common">Purple sea urchin</name>
    <dbReference type="NCBI Taxonomy" id="7668"/>
    <lineage>
        <taxon>Eukaryota</taxon>
        <taxon>Metazoa</taxon>
        <taxon>Echinodermata</taxon>
        <taxon>Eleutherozoa</taxon>
        <taxon>Echinozoa</taxon>
        <taxon>Echinoidea</taxon>
        <taxon>Euechinoidea</taxon>
        <taxon>Echinacea</taxon>
        <taxon>Camarodonta</taxon>
        <taxon>Echinidea</taxon>
        <taxon>Strongylocentrotidae</taxon>
        <taxon>Strongylocentrotus</taxon>
    </lineage>
</organism>
<dbReference type="GO" id="GO:0032542">
    <property type="term" value="F:sulfiredoxin activity"/>
    <property type="evidence" value="ECO:0000318"/>
    <property type="project" value="GO_Central"/>
</dbReference>
<dbReference type="KEGG" id="spu:764239"/>
<dbReference type="GO" id="GO:0005737">
    <property type="term" value="C:cytoplasm"/>
    <property type="evidence" value="ECO:0000318"/>
    <property type="project" value="GO_Central"/>
</dbReference>
<dbReference type="PANTHER" id="PTHR21348">
    <property type="match status" value="1"/>
</dbReference>
<dbReference type="InterPro" id="IPR016692">
    <property type="entry name" value="Sulfiredoxin"/>
</dbReference>
<evidence type="ECO:0000256" key="8">
    <source>
        <dbReference type="ARBA" id="ARBA00023157"/>
    </source>
</evidence>
<reference evidence="11" key="2">
    <citation type="submission" date="2021-01" db="UniProtKB">
        <authorList>
            <consortium name="EnsemblMetazoa"/>
        </authorList>
    </citation>
    <scope>IDENTIFICATION</scope>
</reference>
<feature type="domain" description="ParB-like N-terminal" evidence="10">
    <location>
        <begin position="84"/>
        <end position="179"/>
    </location>
</feature>
<keyword evidence="5" id="KW-0067">ATP-binding</keyword>
<dbReference type="OrthoDB" id="10023328at2759"/>
<dbReference type="GO" id="GO:0005524">
    <property type="term" value="F:ATP binding"/>
    <property type="evidence" value="ECO:0007669"/>
    <property type="project" value="UniProtKB-KW"/>
</dbReference>
<dbReference type="EnsemblMetazoa" id="XM_001200485">
    <property type="protein sequence ID" value="XP_001200485"/>
    <property type="gene ID" value="LOC764239"/>
</dbReference>
<dbReference type="InterPro" id="IPR003115">
    <property type="entry name" value="ParB_N"/>
</dbReference>
<evidence type="ECO:0000259" key="10">
    <source>
        <dbReference type="SMART" id="SM00470"/>
    </source>
</evidence>
<keyword evidence="7" id="KW-0560">Oxidoreductase</keyword>
<protein>
    <recommendedName>
        <fullName evidence="2">sulfiredoxin</fullName>
        <ecNumber evidence="2">1.8.98.2</ecNumber>
    </recommendedName>
</protein>
<evidence type="ECO:0000256" key="7">
    <source>
        <dbReference type="ARBA" id="ARBA00023002"/>
    </source>
</evidence>
<dbReference type="EC" id="1.8.98.2" evidence="2"/>
<evidence type="ECO:0000256" key="9">
    <source>
        <dbReference type="ARBA" id="ARBA00047514"/>
    </source>
</evidence>
<comment type="catalytic activity">
    <reaction evidence="9">
        <text>S-hydroxy-S-oxy-L-cysteinyl-[peroxiredoxin] + [protein]-dithiol + ATP = S-hydroxy-L-cysteinyl-[peroxiredoxin] + [protein]-disulfide + ADP + phosphate</text>
        <dbReference type="Rhea" id="RHEA:17545"/>
        <dbReference type="Rhea" id="RHEA-COMP:10593"/>
        <dbReference type="Rhea" id="RHEA-COMP:10594"/>
        <dbReference type="Rhea" id="RHEA-COMP:13681"/>
        <dbReference type="Rhea" id="RHEA-COMP:17976"/>
        <dbReference type="ChEBI" id="CHEBI:29950"/>
        <dbReference type="ChEBI" id="CHEBI:30616"/>
        <dbReference type="ChEBI" id="CHEBI:43474"/>
        <dbReference type="ChEBI" id="CHEBI:50058"/>
        <dbReference type="ChEBI" id="CHEBI:61973"/>
        <dbReference type="ChEBI" id="CHEBI:61974"/>
        <dbReference type="ChEBI" id="CHEBI:456216"/>
        <dbReference type="EC" id="1.8.98.2"/>
    </reaction>
</comment>
<dbReference type="RefSeq" id="XP_001200485.3">
    <property type="nucleotide sequence ID" value="XM_001200485.4"/>
</dbReference>
<dbReference type="SMART" id="SM00470">
    <property type="entry name" value="ParB"/>
    <property type="match status" value="1"/>
</dbReference>
<dbReference type="InParanoid" id="A0A7M7G1N1"/>
<name>A0A7M7G1N1_STRPU</name>
<dbReference type="AlphaFoldDB" id="A0A7M7G1N1"/>
<evidence type="ECO:0000313" key="12">
    <source>
        <dbReference type="Proteomes" id="UP000007110"/>
    </source>
</evidence>
<dbReference type="CDD" id="cd16395">
    <property type="entry name" value="Srx"/>
    <property type="match status" value="1"/>
</dbReference>
<keyword evidence="4" id="KW-0547">Nucleotide-binding</keyword>
<keyword evidence="6" id="KW-0049">Antioxidant</keyword>
<dbReference type="CTD" id="140809"/>
<evidence type="ECO:0000256" key="1">
    <source>
        <dbReference type="ARBA" id="ARBA00009609"/>
    </source>
</evidence>
<dbReference type="SUPFAM" id="SSF110849">
    <property type="entry name" value="ParB/Sulfiredoxin"/>
    <property type="match status" value="1"/>
</dbReference>
<evidence type="ECO:0000256" key="3">
    <source>
        <dbReference type="ARBA" id="ARBA00022481"/>
    </source>
</evidence>
<sequence length="181" mass="20347">MFRPTFYLCIAARICIARRTAGANFNSLYNYKPQIFQKTCQLPCAKEIFSLSEGRGICRMMSDDGKKGEEVKGSIQTDMIQEVFDVPIEVIIRPIPPSLDDAKVASLMDTIQDPSQVHKVPPIDVLWITGRAGGNYYYSFGGCHRYAAYKKLNVKTIPCKLVRSTVHDLRMYLGSSTPDLL</sequence>
<evidence type="ECO:0000256" key="2">
    <source>
        <dbReference type="ARBA" id="ARBA00013055"/>
    </source>
</evidence>
<keyword evidence="12" id="KW-1185">Reference proteome</keyword>
<dbReference type="FunCoup" id="A0A7M7G1N1">
    <property type="interactions" value="34"/>
</dbReference>
<dbReference type="FunFam" id="3.90.1530.10:FF:000001">
    <property type="entry name" value="Sulfiredoxin"/>
    <property type="match status" value="1"/>
</dbReference>
<dbReference type="Gene3D" id="3.90.1530.10">
    <property type="entry name" value="Conserved hypothetical protein from pyrococcus furiosus pfu- 392566-001, ParB domain"/>
    <property type="match status" value="1"/>
</dbReference>
<reference evidence="12" key="1">
    <citation type="submission" date="2015-02" db="EMBL/GenBank/DDBJ databases">
        <title>Genome sequencing for Strongylocentrotus purpuratus.</title>
        <authorList>
            <person name="Murali S."/>
            <person name="Liu Y."/>
            <person name="Vee V."/>
            <person name="English A."/>
            <person name="Wang M."/>
            <person name="Skinner E."/>
            <person name="Han Y."/>
            <person name="Muzny D.M."/>
            <person name="Worley K.C."/>
            <person name="Gibbs R.A."/>
        </authorList>
    </citation>
    <scope>NUCLEOTIDE SEQUENCE</scope>
</reference>
<dbReference type="Proteomes" id="UP000007110">
    <property type="component" value="Unassembled WGS sequence"/>
</dbReference>
<keyword evidence="3" id="KW-0488">Methylation</keyword>
<evidence type="ECO:0000256" key="6">
    <source>
        <dbReference type="ARBA" id="ARBA00022862"/>
    </source>
</evidence>
<dbReference type="PANTHER" id="PTHR21348:SF2">
    <property type="entry name" value="SULFIREDOXIN-1"/>
    <property type="match status" value="1"/>
</dbReference>
<dbReference type="OMA" id="RICIARR"/>
<evidence type="ECO:0000256" key="5">
    <source>
        <dbReference type="ARBA" id="ARBA00022840"/>
    </source>
</evidence>
<evidence type="ECO:0000256" key="4">
    <source>
        <dbReference type="ARBA" id="ARBA00022741"/>
    </source>
</evidence>
<dbReference type="GO" id="GO:0034599">
    <property type="term" value="P:cellular response to oxidative stress"/>
    <property type="evidence" value="ECO:0000318"/>
    <property type="project" value="GO_Central"/>
</dbReference>